<reference evidence="3" key="1">
    <citation type="journal article" date="2021" name="PeerJ">
        <title>Extensive microbial diversity within the chicken gut microbiome revealed by metagenomics and culture.</title>
        <authorList>
            <person name="Gilroy R."/>
            <person name="Ravi A."/>
            <person name="Getino M."/>
            <person name="Pursley I."/>
            <person name="Horton D.L."/>
            <person name="Alikhan N.F."/>
            <person name="Baker D."/>
            <person name="Gharbi K."/>
            <person name="Hall N."/>
            <person name="Watson M."/>
            <person name="Adriaenssens E.M."/>
            <person name="Foster-Nyarko E."/>
            <person name="Jarju S."/>
            <person name="Secka A."/>
            <person name="Antonio M."/>
            <person name="Oren A."/>
            <person name="Chaudhuri R.R."/>
            <person name="La Ragione R."/>
            <person name="Hildebrand F."/>
            <person name="Pallen M.J."/>
        </authorList>
    </citation>
    <scope>NUCLEOTIDE SEQUENCE</scope>
    <source>
        <strain evidence="3">1282</strain>
    </source>
</reference>
<sequence length="337" mass="37011">MGKPHTKGRRPRRRAPKNAGLGGLGLIFLLAVCIIAYNKLGPQESAQAPDAVSSVALPEGDTTLEDGLQVYFLDVGQGDSELIRIPAEGDYFNVLLDTGEYEYADGLTDYLRDLGVERIDALICSHPHTDHMGCMARIVQRFDIGSIYMPLVPEDQTPTTSAYEALLDRVLEKNLVITQLCAGTVIDCPAGAEFQVVAPQKEDVWEEMNDYSAVIRLVYGETTFLFPGDAEADSEEEILDAGYEVSADVLKVGHHGSSTSTSEPFLEAVNPRWAVISCGEDNRYGHPHRETRQLLGDWPGLTTYRTDQDGTILARSDGETIRFETGLPSVEGRSDWD</sequence>
<dbReference type="EMBL" id="DXDU01000007">
    <property type="protein sequence ID" value="HIY25616.1"/>
    <property type="molecule type" value="Genomic_DNA"/>
</dbReference>
<evidence type="ECO:0000313" key="3">
    <source>
        <dbReference type="EMBL" id="HIY25616.1"/>
    </source>
</evidence>
<dbReference type="InterPro" id="IPR036866">
    <property type="entry name" value="RibonucZ/Hydroxyglut_hydro"/>
</dbReference>
<keyword evidence="1" id="KW-1133">Transmembrane helix</keyword>
<dbReference type="Pfam" id="PF00753">
    <property type="entry name" value="Lactamase_B"/>
    <property type="match status" value="1"/>
</dbReference>
<dbReference type="CDD" id="cd07731">
    <property type="entry name" value="ComA-like_MBL-fold"/>
    <property type="match status" value="1"/>
</dbReference>
<evidence type="ECO:0000313" key="4">
    <source>
        <dbReference type="Proteomes" id="UP000823915"/>
    </source>
</evidence>
<name>A0A9D2C035_9FIRM</name>
<dbReference type="InterPro" id="IPR035681">
    <property type="entry name" value="ComA-like_MBL"/>
</dbReference>
<comment type="caution">
    <text evidence="3">The sequence shown here is derived from an EMBL/GenBank/DDBJ whole genome shotgun (WGS) entry which is preliminary data.</text>
</comment>
<accession>A0A9D2C035</accession>
<dbReference type="SUPFAM" id="SSF56281">
    <property type="entry name" value="Metallo-hydrolase/oxidoreductase"/>
    <property type="match status" value="1"/>
</dbReference>
<keyword evidence="1" id="KW-0812">Transmembrane</keyword>
<dbReference type="PANTHER" id="PTHR30619:SF1">
    <property type="entry name" value="RECOMBINATION PROTEIN 2"/>
    <property type="match status" value="1"/>
</dbReference>
<keyword evidence="1" id="KW-0472">Membrane</keyword>
<feature type="transmembrane region" description="Helical" evidence="1">
    <location>
        <begin position="20"/>
        <end position="37"/>
    </location>
</feature>
<organism evidence="3 4">
    <name type="scientific">Candidatus Acutalibacter pullistercoris</name>
    <dbReference type="NCBI Taxonomy" id="2838418"/>
    <lineage>
        <taxon>Bacteria</taxon>
        <taxon>Bacillati</taxon>
        <taxon>Bacillota</taxon>
        <taxon>Clostridia</taxon>
        <taxon>Eubacteriales</taxon>
        <taxon>Acutalibacteraceae</taxon>
        <taxon>Acutalibacter</taxon>
    </lineage>
</organism>
<dbReference type="InterPro" id="IPR001279">
    <property type="entry name" value="Metallo-B-lactamas"/>
</dbReference>
<dbReference type="Proteomes" id="UP000823915">
    <property type="component" value="Unassembled WGS sequence"/>
</dbReference>
<gene>
    <name evidence="3" type="ORF">H9838_00390</name>
</gene>
<dbReference type="PANTHER" id="PTHR30619">
    <property type="entry name" value="DNA INTERNALIZATION/COMPETENCE PROTEIN COMEC/REC2"/>
    <property type="match status" value="1"/>
</dbReference>
<protein>
    <submittedName>
        <fullName evidence="3">MBL fold metallo-hydrolase</fullName>
    </submittedName>
</protein>
<feature type="domain" description="Metallo-beta-lactamase" evidence="2">
    <location>
        <begin position="76"/>
        <end position="279"/>
    </location>
</feature>
<reference evidence="3" key="2">
    <citation type="submission" date="2021-04" db="EMBL/GenBank/DDBJ databases">
        <authorList>
            <person name="Gilroy R."/>
        </authorList>
    </citation>
    <scope>NUCLEOTIDE SEQUENCE</scope>
    <source>
        <strain evidence="3">1282</strain>
    </source>
</reference>
<dbReference type="Gene3D" id="3.60.15.10">
    <property type="entry name" value="Ribonuclease Z/Hydroxyacylglutathione hydrolase-like"/>
    <property type="match status" value="1"/>
</dbReference>
<dbReference type="AlphaFoldDB" id="A0A9D2C035"/>
<dbReference type="InterPro" id="IPR052159">
    <property type="entry name" value="Competence_DNA_uptake"/>
</dbReference>
<proteinExistence type="predicted"/>
<evidence type="ECO:0000256" key="1">
    <source>
        <dbReference type="SAM" id="Phobius"/>
    </source>
</evidence>
<evidence type="ECO:0000259" key="2">
    <source>
        <dbReference type="Pfam" id="PF00753"/>
    </source>
</evidence>